<keyword evidence="3" id="KW-1185">Reference proteome</keyword>
<feature type="compositionally biased region" description="Polar residues" evidence="1">
    <location>
        <begin position="105"/>
        <end position="116"/>
    </location>
</feature>
<evidence type="ECO:0000256" key="1">
    <source>
        <dbReference type="SAM" id="MobiDB-lite"/>
    </source>
</evidence>
<gene>
    <name evidence="2" type="ORF">OXR69_017930</name>
</gene>
<sequence length="170" mass="18831">MKNGRHYAYPNPSNATPGGMTYRQYLAACLAPVMLTNFFSNDAWQDYDDLASTLMMAVDSIIEAEQETACRSSENVQVAQDQQAESLHAIKAAPTLDPLPKNAKSRSGNSPVNDVTNGKPLTITLPDISSKAFWSGSGKNEVFHPETYRRWTKEAIERYCAIAQIEVDVR</sequence>
<evidence type="ECO:0000313" key="3">
    <source>
        <dbReference type="Proteomes" id="UP001075001"/>
    </source>
</evidence>
<accession>A0ABT6EE98</accession>
<dbReference type="RefSeq" id="WP_227015998.1">
    <property type="nucleotide sequence ID" value="NZ_CP036175.1"/>
</dbReference>
<proteinExistence type="predicted"/>
<organism evidence="2 3">
    <name type="scientific">Klebsiella huaxiensis</name>
    <dbReference type="NCBI Taxonomy" id="2153354"/>
    <lineage>
        <taxon>Bacteria</taxon>
        <taxon>Pseudomonadati</taxon>
        <taxon>Pseudomonadota</taxon>
        <taxon>Gammaproteobacteria</taxon>
        <taxon>Enterobacterales</taxon>
        <taxon>Enterobacteriaceae</taxon>
        <taxon>Klebsiella/Raoultella group</taxon>
        <taxon>Klebsiella</taxon>
    </lineage>
</organism>
<comment type="caution">
    <text evidence="2">The sequence shown here is derived from an EMBL/GenBank/DDBJ whole genome shotgun (WGS) entry which is preliminary data.</text>
</comment>
<dbReference type="EMBL" id="JAPQEX020000001">
    <property type="protein sequence ID" value="MDG1643734.1"/>
    <property type="molecule type" value="Genomic_DNA"/>
</dbReference>
<protein>
    <submittedName>
        <fullName evidence="2">ATPase</fullName>
    </submittedName>
</protein>
<reference evidence="2" key="1">
    <citation type="submission" date="2023-03" db="EMBL/GenBank/DDBJ databases">
        <title>identification of new KPC variant in Klebsiella huaxiensis from the Hospital Sewage Samples in China.</title>
        <authorList>
            <person name="Wu Y."/>
        </authorList>
    </citation>
    <scope>NUCLEOTIDE SEQUENCE</scope>
    <source>
        <strain evidence="2">ZR-9</strain>
    </source>
</reference>
<name>A0ABT6EE98_9ENTR</name>
<feature type="region of interest" description="Disordered" evidence="1">
    <location>
        <begin position="92"/>
        <end position="119"/>
    </location>
</feature>
<evidence type="ECO:0000313" key="2">
    <source>
        <dbReference type="EMBL" id="MDG1643734.1"/>
    </source>
</evidence>
<dbReference type="Proteomes" id="UP001075001">
    <property type="component" value="Unassembled WGS sequence"/>
</dbReference>